<dbReference type="GO" id="GO:0008484">
    <property type="term" value="F:sulfuric ester hydrolase activity"/>
    <property type="evidence" value="ECO:0007669"/>
    <property type="project" value="TreeGrafter"/>
</dbReference>
<evidence type="ECO:0000259" key="4">
    <source>
        <dbReference type="Pfam" id="PF00884"/>
    </source>
</evidence>
<evidence type="ECO:0000256" key="1">
    <source>
        <dbReference type="ARBA" id="ARBA00008779"/>
    </source>
</evidence>
<dbReference type="InterPro" id="IPR024607">
    <property type="entry name" value="Sulfatase_CS"/>
</dbReference>
<dbReference type="Proteomes" id="UP000475214">
    <property type="component" value="Unassembled WGS sequence"/>
</dbReference>
<keyword evidence="2" id="KW-0479">Metal-binding</keyword>
<dbReference type="AlphaFoldDB" id="A0A6L9SC28"/>
<comment type="similarity">
    <text evidence="1">Belongs to the sulfatase family.</text>
</comment>
<dbReference type="InterPro" id="IPR017850">
    <property type="entry name" value="Alkaline_phosphatase_core_sf"/>
</dbReference>
<sequence length="529" mass="58340">MTTAPRRPNVLVIQADQFRWDCLGAAGNPDVQTPNLDRLAADGALFTNAFCPLPVCTPSRYSMLSGLYVHQHGAWTNHSTLPPALDTFPRSLRRAGYRTAAVGKMHFTPTYLDVGYDHMALAEQHGPGRYHDDYHRELREAGLAPVLDLLDQEEHLRTQAPASYWETYGSGRSDLPEEWHSTTWIGERAVQELKGWTDSGSHLLHVSFVKPHHPFDPPAGWDEMYHPDDLSPLPGWTERVPEADRGHQHGYFDYGGLTEPVLRRVMAHYYATISQLDHQIGRLLDQLQASGLYDDTLIVFTSDHGEYLGFHHLLLKWGPMYDPVAKVPLIVKFPVGSTGTSRRAEVDDALISLVDIAPTVLSACGVAPAQPLPGLDLAEPRVVRRCVFAENRTGDGIVFMARSATHKLLLHSGVSGALTDAASAGTPAGVHGLSPATTSAAARGSRDALYALMTDPFELHNRIDDHAHADQAEHLRSELANWMLFETPTPTYLDENAPQIDAENVPPEDQTALADHRTYFESKATGQSS</sequence>
<dbReference type="RefSeq" id="WP_163739352.1">
    <property type="nucleotide sequence ID" value="NZ_JAAGOA010000010.1"/>
</dbReference>
<evidence type="ECO:0000256" key="2">
    <source>
        <dbReference type="ARBA" id="ARBA00022723"/>
    </source>
</evidence>
<dbReference type="GO" id="GO:0016740">
    <property type="term" value="F:transferase activity"/>
    <property type="evidence" value="ECO:0007669"/>
    <property type="project" value="UniProtKB-KW"/>
</dbReference>
<keyword evidence="3 5" id="KW-0378">Hydrolase</keyword>
<dbReference type="Pfam" id="PF00884">
    <property type="entry name" value="Sulfatase"/>
    <property type="match status" value="1"/>
</dbReference>
<dbReference type="InterPro" id="IPR000917">
    <property type="entry name" value="Sulfatase_N"/>
</dbReference>
<keyword evidence="5" id="KW-0808">Transferase</keyword>
<evidence type="ECO:0000313" key="6">
    <source>
        <dbReference type="Proteomes" id="UP000475214"/>
    </source>
</evidence>
<dbReference type="PROSITE" id="PS00149">
    <property type="entry name" value="SULFATASE_2"/>
    <property type="match status" value="1"/>
</dbReference>
<evidence type="ECO:0000313" key="5">
    <source>
        <dbReference type="EMBL" id="NEE01570.1"/>
    </source>
</evidence>
<dbReference type="PANTHER" id="PTHR45953:SF1">
    <property type="entry name" value="IDURONATE 2-SULFATASE"/>
    <property type="match status" value="1"/>
</dbReference>
<dbReference type="SUPFAM" id="SSF53649">
    <property type="entry name" value="Alkaline phosphatase-like"/>
    <property type="match status" value="1"/>
</dbReference>
<accession>A0A6L9SC28</accession>
<evidence type="ECO:0000256" key="3">
    <source>
        <dbReference type="ARBA" id="ARBA00022801"/>
    </source>
</evidence>
<dbReference type="GO" id="GO:0005737">
    <property type="term" value="C:cytoplasm"/>
    <property type="evidence" value="ECO:0007669"/>
    <property type="project" value="TreeGrafter"/>
</dbReference>
<reference evidence="5 6" key="1">
    <citation type="submission" date="2020-02" db="EMBL/GenBank/DDBJ databases">
        <authorList>
            <person name="Li X.-J."/>
            <person name="Han X.-M."/>
        </authorList>
    </citation>
    <scope>NUCLEOTIDE SEQUENCE [LARGE SCALE GENOMIC DNA]</scope>
    <source>
        <strain evidence="5 6">CCTCC AB 2017055</strain>
    </source>
</reference>
<protein>
    <submittedName>
        <fullName evidence="5">Sulfatase-like hydrolase/transferase</fullName>
    </submittedName>
</protein>
<comment type="caution">
    <text evidence="5">The sequence shown here is derived from an EMBL/GenBank/DDBJ whole genome shotgun (WGS) entry which is preliminary data.</text>
</comment>
<gene>
    <name evidence="5" type="ORF">G1H10_15465</name>
</gene>
<name>A0A6L9SC28_9ACTN</name>
<dbReference type="EMBL" id="JAAGOA010000010">
    <property type="protein sequence ID" value="NEE01570.1"/>
    <property type="molecule type" value="Genomic_DNA"/>
</dbReference>
<organism evidence="5 6">
    <name type="scientific">Phytoactinopolyspora halotolerans</name>
    <dbReference type="NCBI Taxonomy" id="1981512"/>
    <lineage>
        <taxon>Bacteria</taxon>
        <taxon>Bacillati</taxon>
        <taxon>Actinomycetota</taxon>
        <taxon>Actinomycetes</taxon>
        <taxon>Jiangellales</taxon>
        <taxon>Jiangellaceae</taxon>
        <taxon>Phytoactinopolyspora</taxon>
    </lineage>
</organism>
<feature type="domain" description="Sulfatase N-terminal" evidence="4">
    <location>
        <begin position="8"/>
        <end position="366"/>
    </location>
</feature>
<proteinExistence type="inferred from homology"/>
<dbReference type="Gene3D" id="3.40.720.10">
    <property type="entry name" value="Alkaline Phosphatase, subunit A"/>
    <property type="match status" value="1"/>
</dbReference>
<dbReference type="PANTHER" id="PTHR45953">
    <property type="entry name" value="IDURONATE 2-SULFATASE"/>
    <property type="match status" value="1"/>
</dbReference>
<keyword evidence="6" id="KW-1185">Reference proteome</keyword>
<dbReference type="GO" id="GO:0046872">
    <property type="term" value="F:metal ion binding"/>
    <property type="evidence" value="ECO:0007669"/>
    <property type="project" value="UniProtKB-KW"/>
</dbReference>